<dbReference type="Pfam" id="PF00651">
    <property type="entry name" value="BTB"/>
    <property type="match status" value="1"/>
</dbReference>
<feature type="non-terminal residue" evidence="8">
    <location>
        <position position="1408"/>
    </location>
</feature>
<dbReference type="PROSITE" id="PS00028">
    <property type="entry name" value="ZINC_FINGER_C2H2_1"/>
    <property type="match status" value="1"/>
</dbReference>
<feature type="compositionally biased region" description="Polar residues" evidence="6">
    <location>
        <begin position="146"/>
        <end position="195"/>
    </location>
</feature>
<reference evidence="8" key="1">
    <citation type="submission" date="2021-12" db="EMBL/GenBank/DDBJ databases">
        <authorList>
            <person name="Martin H S."/>
        </authorList>
    </citation>
    <scope>NUCLEOTIDE SEQUENCE</scope>
</reference>
<proteinExistence type="predicted"/>
<evidence type="ECO:0000313" key="9">
    <source>
        <dbReference type="Proteomes" id="UP000838878"/>
    </source>
</evidence>
<dbReference type="OrthoDB" id="10069414at2759"/>
<dbReference type="SUPFAM" id="SSF54695">
    <property type="entry name" value="POZ domain"/>
    <property type="match status" value="1"/>
</dbReference>
<name>A0A8J9URD7_9NEOP</name>
<protein>
    <recommendedName>
        <fullName evidence="7">C2H2-type domain-containing protein</fullName>
    </recommendedName>
</protein>
<keyword evidence="1" id="KW-0479">Metal-binding</keyword>
<keyword evidence="4" id="KW-0862">Zinc</keyword>
<feature type="region of interest" description="Disordered" evidence="6">
    <location>
        <begin position="142"/>
        <end position="195"/>
    </location>
</feature>
<feature type="region of interest" description="Disordered" evidence="6">
    <location>
        <begin position="1342"/>
        <end position="1408"/>
    </location>
</feature>
<evidence type="ECO:0000256" key="2">
    <source>
        <dbReference type="ARBA" id="ARBA00022737"/>
    </source>
</evidence>
<feature type="domain" description="C2H2-type" evidence="7">
    <location>
        <begin position="568"/>
        <end position="589"/>
    </location>
</feature>
<evidence type="ECO:0000256" key="6">
    <source>
        <dbReference type="SAM" id="MobiDB-lite"/>
    </source>
</evidence>
<gene>
    <name evidence="8" type="ORF">BINO364_LOCUS10642</name>
</gene>
<evidence type="ECO:0000259" key="7">
    <source>
        <dbReference type="PROSITE" id="PS00028"/>
    </source>
</evidence>
<feature type="compositionally biased region" description="Acidic residues" evidence="6">
    <location>
        <begin position="1398"/>
        <end position="1408"/>
    </location>
</feature>
<dbReference type="Gene3D" id="3.30.710.10">
    <property type="entry name" value="Potassium Channel Kv1.1, Chain A"/>
    <property type="match status" value="1"/>
</dbReference>
<feature type="compositionally biased region" description="Acidic residues" evidence="6">
    <location>
        <begin position="1346"/>
        <end position="1356"/>
    </location>
</feature>
<dbReference type="GO" id="GO:0008270">
    <property type="term" value="F:zinc ion binding"/>
    <property type="evidence" value="ECO:0007669"/>
    <property type="project" value="UniProtKB-KW"/>
</dbReference>
<dbReference type="GO" id="GO:0005634">
    <property type="term" value="C:nucleus"/>
    <property type="evidence" value="ECO:0007669"/>
    <property type="project" value="TreeGrafter"/>
</dbReference>
<evidence type="ECO:0000256" key="1">
    <source>
        <dbReference type="ARBA" id="ARBA00022723"/>
    </source>
</evidence>
<evidence type="ECO:0000256" key="4">
    <source>
        <dbReference type="ARBA" id="ARBA00022833"/>
    </source>
</evidence>
<accession>A0A8J9URD7</accession>
<dbReference type="InterPro" id="IPR013087">
    <property type="entry name" value="Znf_C2H2_type"/>
</dbReference>
<dbReference type="SMART" id="SM00225">
    <property type="entry name" value="BTB"/>
    <property type="match status" value="1"/>
</dbReference>
<keyword evidence="5" id="KW-0539">Nucleus</keyword>
<evidence type="ECO:0000256" key="3">
    <source>
        <dbReference type="ARBA" id="ARBA00022771"/>
    </source>
</evidence>
<evidence type="ECO:0000313" key="8">
    <source>
        <dbReference type="EMBL" id="CAH0725016.1"/>
    </source>
</evidence>
<dbReference type="SMART" id="SM00355">
    <property type="entry name" value="ZnF_C2H2"/>
    <property type="match status" value="4"/>
</dbReference>
<sequence>MSEVKQVKVDNWGIYFLQRLKHFFNRTDYCDLTLQFQDNAQLKVHRLVLSACTEYFELLERTCEMYEDCLVMPDDLQADVVVPIINFMYTGQLEFKIDLLEKLYQTSLIMNMPVLTKLLASHRSIVQQQPRTAANNYYGKRYVKQSKGTPPTSSNSTNKRAFSSAFSNTETPKSKKPSTMNKIELSSNSKNSSQDLGASQIQFPVFYDKNNQLTKGARPTRYELPEELEEDNIFDNSFTSISYTSKPLMVHPETTKQYRSKRINLFEEGSSTSRFMHNSSNNDIVECKKITVNNSIFLDESSDMVADENEFFQQSPHTKEEIKDSNQLFDQIIENDVSNITIETKNKQSGSLDHAKIISEVLKKYPHLVKSNKQIKLKILNTAANKNKKPRANTSNNEEKEKIKNETRDFTYETDVIDSKEAARLIALGAENIKGPWICLICGTPGKALHFTKYYNFRKHLVEVHNEKPVPNICEYCGLKSQKRNYLVYHQLTKHGVEPPTHYNFPKCNYCDYIALNEALLVKHKITHTDISNYKRNICNAAFAASLMDSVQKSNKQSSYEKKNNLVCMYCLRVFLRQNNLYAHLKTNHKEAAKNDGLIYDSEEENPEEEEKIFKSKSNDITNFIKVEVPVNYEYEDVQYQLERRPDGNIHVVSKKPRVVMPAKHKILNPGFITQQQTLPSLAKLQQKTKSLNTPTKGNEFIQEICLSPSSNVNQEEIVVIDNNEYIVRDYQLFPKTSSTENKEETIGTILPNTSMEFHNVHNQTPETKMFIKKSSNLNQALQIVVSNEEEYKTLMNSNQSVIFDDRDSGKTLTVLAAADNSTMEASTIDLNNTQTNEMMIIPEDFSINVSETVSADNPNIVVVYSHPVEDPNKQYQLIATQEVGVEFVQSSQILTQSFETVTTCSPVSTTQTTGESWPSNIQATLSKLPITSAADLETMTVAESVTVPCETVSSNLNEYSDVTLTSNEPVPMDTDVIESQEQNEPDKANIISNIEQSTEPSCEPKAELVLHQQLIEDNNIHQPPISEPDVQSLSVDNVQTTVITDLISTPEVEEQPTISHHSDLDMVDENLQDIANNNPETVINVVVPELEIQQTAVIDNIEPDIENVENTNIDIDHSNSEICPEDTDTLLTSSDDHIVPQDIPNVADVVNEIQNIDDQTHEQVTEEMEVAETIENIARDIGVDPTSINKEIQSDVPQMLSDTQIINTENITLKTVTNEQIQSLTSEWSEDESEIAETVSNSGNVNTELRNEDVTETLSNGENVNSEHRNENIENSMEVEESIENIQQEVERHASGEILADTENVHSLPDVNVTISVEEPGNEEPIVETPIIPNPKISSLLHDWDDNDSQEEDSTVTENKIEESTPVIQNNNVESVKESEEKEDLSNNDKIKSLVSDWDEDDEENKD</sequence>
<dbReference type="EMBL" id="OV170225">
    <property type="protein sequence ID" value="CAH0725016.1"/>
    <property type="molecule type" value="Genomic_DNA"/>
</dbReference>
<dbReference type="PANTHER" id="PTHR24394:SF38">
    <property type="entry name" value="CENTROSOME-ASSOCIATED ZINC FINGER PROTEIN CP190"/>
    <property type="match status" value="1"/>
</dbReference>
<evidence type="ECO:0000256" key="5">
    <source>
        <dbReference type="ARBA" id="ARBA00023242"/>
    </source>
</evidence>
<dbReference type="InterPro" id="IPR011333">
    <property type="entry name" value="SKP1/BTB/POZ_sf"/>
</dbReference>
<feature type="compositionally biased region" description="Basic and acidic residues" evidence="6">
    <location>
        <begin position="1376"/>
        <end position="1393"/>
    </location>
</feature>
<dbReference type="Proteomes" id="UP000838878">
    <property type="component" value="Chromosome 5"/>
</dbReference>
<keyword evidence="3" id="KW-0863">Zinc-finger</keyword>
<dbReference type="GO" id="GO:0000981">
    <property type="term" value="F:DNA-binding transcription factor activity, RNA polymerase II-specific"/>
    <property type="evidence" value="ECO:0007669"/>
    <property type="project" value="TreeGrafter"/>
</dbReference>
<keyword evidence="9" id="KW-1185">Reference proteome</keyword>
<organism evidence="8 9">
    <name type="scientific">Brenthis ino</name>
    <name type="common">lesser marbled fritillary</name>
    <dbReference type="NCBI Taxonomy" id="405034"/>
    <lineage>
        <taxon>Eukaryota</taxon>
        <taxon>Metazoa</taxon>
        <taxon>Ecdysozoa</taxon>
        <taxon>Arthropoda</taxon>
        <taxon>Hexapoda</taxon>
        <taxon>Insecta</taxon>
        <taxon>Pterygota</taxon>
        <taxon>Neoptera</taxon>
        <taxon>Endopterygota</taxon>
        <taxon>Lepidoptera</taxon>
        <taxon>Glossata</taxon>
        <taxon>Ditrysia</taxon>
        <taxon>Papilionoidea</taxon>
        <taxon>Nymphalidae</taxon>
        <taxon>Heliconiinae</taxon>
        <taxon>Argynnini</taxon>
        <taxon>Brenthis</taxon>
    </lineage>
</organism>
<dbReference type="InterPro" id="IPR000210">
    <property type="entry name" value="BTB/POZ_dom"/>
</dbReference>
<dbReference type="Gene3D" id="3.30.160.60">
    <property type="entry name" value="Classic Zinc Finger"/>
    <property type="match status" value="1"/>
</dbReference>
<keyword evidence="2" id="KW-0677">Repeat</keyword>
<dbReference type="PANTHER" id="PTHR24394">
    <property type="entry name" value="ZINC FINGER PROTEIN"/>
    <property type="match status" value="1"/>
</dbReference>